<dbReference type="WBParaSite" id="RSKR_0001165800.1">
    <property type="protein sequence ID" value="RSKR_0001165800.1"/>
    <property type="gene ID" value="RSKR_0001165800"/>
</dbReference>
<name>A0AC35UGD8_9BILA</name>
<protein>
    <submittedName>
        <fullName evidence="2">DZF domain-containing protein</fullName>
    </submittedName>
</protein>
<evidence type="ECO:0000313" key="1">
    <source>
        <dbReference type="Proteomes" id="UP000095286"/>
    </source>
</evidence>
<evidence type="ECO:0000313" key="2">
    <source>
        <dbReference type="WBParaSite" id="RSKR_0001165800.1"/>
    </source>
</evidence>
<sequence length="312" mass="34974">MPTFRDKSEIPSYFNGTARLQPVYDEYLDPKMYKMLTEGNQKYYKELADTIGNLYESIIPSTIQTQNINVLINLIKLFLSKITVSPDSFNGCTISHIQPIGSFAYGTLRSVSCIADMAVVLKTLPTQESILLLAKAITADVTTKGQVECNFQLWEFGFVLKSNDVCVRIFIGTIPSNLNLLNPTMHYDLRILNKTDLFIKSSKWFEQNCTNPLLVALVTGPLICIHPNEEQSGDVVAADEDIGEEVTGSSGEMSNEEKILEYAEAGETEKIDTRIRDAEEAKERTMTVLRREVEWVINGLDPRCILAAAKKK</sequence>
<reference evidence="2" key="1">
    <citation type="submission" date="2016-11" db="UniProtKB">
        <authorList>
            <consortium name="WormBaseParasite"/>
        </authorList>
    </citation>
    <scope>IDENTIFICATION</scope>
    <source>
        <strain evidence="2">KR3021</strain>
    </source>
</reference>
<accession>A0AC35UGD8</accession>
<organism evidence="1 2">
    <name type="scientific">Rhabditophanes sp. KR3021</name>
    <dbReference type="NCBI Taxonomy" id="114890"/>
    <lineage>
        <taxon>Eukaryota</taxon>
        <taxon>Metazoa</taxon>
        <taxon>Ecdysozoa</taxon>
        <taxon>Nematoda</taxon>
        <taxon>Chromadorea</taxon>
        <taxon>Rhabditida</taxon>
        <taxon>Tylenchina</taxon>
        <taxon>Panagrolaimomorpha</taxon>
        <taxon>Strongyloidoidea</taxon>
        <taxon>Alloionematidae</taxon>
        <taxon>Rhabditophanes</taxon>
    </lineage>
</organism>
<proteinExistence type="predicted"/>
<dbReference type="Proteomes" id="UP000095286">
    <property type="component" value="Unplaced"/>
</dbReference>